<accession>A0A660L0Z9</accession>
<gene>
    <name evidence="4" type="ORF">C8N24_5642</name>
</gene>
<feature type="transmembrane region" description="Helical" evidence="2">
    <location>
        <begin position="95"/>
        <end position="116"/>
    </location>
</feature>
<dbReference type="Pfam" id="PF13828">
    <property type="entry name" value="DUF4190"/>
    <property type="match status" value="1"/>
</dbReference>
<keyword evidence="2" id="KW-1133">Transmembrane helix</keyword>
<keyword evidence="2" id="KW-0812">Transmembrane</keyword>
<evidence type="ECO:0000259" key="3">
    <source>
        <dbReference type="Pfam" id="PF13828"/>
    </source>
</evidence>
<dbReference type="Proteomes" id="UP000278962">
    <property type="component" value="Unassembled WGS sequence"/>
</dbReference>
<keyword evidence="2" id="KW-0472">Membrane</keyword>
<dbReference type="RefSeq" id="WP_121256332.1">
    <property type="nucleotide sequence ID" value="NZ_RBIL01000002.1"/>
</dbReference>
<sequence length="118" mass="11745">MAASPEAPERPATTASSQYQPAPPVSDHQEPAARGGNDGRAVAAMILGIIAIPLGLLAPILGIVPALVALVLGLVAKNDIRRTGKGGYGQAKAGFILGIIAVAICILNAIAGAIIMSS</sequence>
<name>A0A660L0Z9_9ACTN</name>
<evidence type="ECO:0000313" key="5">
    <source>
        <dbReference type="Proteomes" id="UP000278962"/>
    </source>
</evidence>
<protein>
    <submittedName>
        <fullName evidence="4">Uncharacterized protein DUF4190</fullName>
    </submittedName>
</protein>
<feature type="region of interest" description="Disordered" evidence="1">
    <location>
        <begin position="1"/>
        <end position="36"/>
    </location>
</feature>
<feature type="transmembrane region" description="Helical" evidence="2">
    <location>
        <begin position="41"/>
        <end position="74"/>
    </location>
</feature>
<dbReference type="AlphaFoldDB" id="A0A660L0Z9"/>
<comment type="caution">
    <text evidence="4">The sequence shown here is derived from an EMBL/GenBank/DDBJ whole genome shotgun (WGS) entry which is preliminary data.</text>
</comment>
<keyword evidence="5" id="KW-1185">Reference proteome</keyword>
<reference evidence="4 5" key="1">
    <citation type="submission" date="2018-10" db="EMBL/GenBank/DDBJ databases">
        <title>Genomic Encyclopedia of Archaeal and Bacterial Type Strains, Phase II (KMG-II): from individual species to whole genera.</title>
        <authorList>
            <person name="Goeker M."/>
        </authorList>
    </citation>
    <scope>NUCLEOTIDE SEQUENCE [LARGE SCALE GENOMIC DNA]</scope>
    <source>
        <strain evidence="4 5">DSM 14954</strain>
    </source>
</reference>
<dbReference type="EMBL" id="RBIL01000002">
    <property type="protein sequence ID" value="RKQ87617.1"/>
    <property type="molecule type" value="Genomic_DNA"/>
</dbReference>
<evidence type="ECO:0000313" key="4">
    <source>
        <dbReference type="EMBL" id="RKQ87617.1"/>
    </source>
</evidence>
<organism evidence="4 5">
    <name type="scientific">Solirubrobacter pauli</name>
    <dbReference type="NCBI Taxonomy" id="166793"/>
    <lineage>
        <taxon>Bacteria</taxon>
        <taxon>Bacillati</taxon>
        <taxon>Actinomycetota</taxon>
        <taxon>Thermoleophilia</taxon>
        <taxon>Solirubrobacterales</taxon>
        <taxon>Solirubrobacteraceae</taxon>
        <taxon>Solirubrobacter</taxon>
    </lineage>
</organism>
<feature type="domain" description="DUF4190" evidence="3">
    <location>
        <begin position="41"/>
        <end position="107"/>
    </location>
</feature>
<dbReference type="InterPro" id="IPR025241">
    <property type="entry name" value="DUF4190"/>
</dbReference>
<proteinExistence type="predicted"/>
<evidence type="ECO:0000256" key="2">
    <source>
        <dbReference type="SAM" id="Phobius"/>
    </source>
</evidence>
<evidence type="ECO:0000256" key="1">
    <source>
        <dbReference type="SAM" id="MobiDB-lite"/>
    </source>
</evidence>